<evidence type="ECO:0000256" key="6">
    <source>
        <dbReference type="ARBA" id="ARBA00035292"/>
    </source>
</evidence>
<organism evidence="11 12">
    <name type="scientific">Effusibacillus dendaii</name>
    <dbReference type="NCBI Taxonomy" id="2743772"/>
    <lineage>
        <taxon>Bacteria</taxon>
        <taxon>Bacillati</taxon>
        <taxon>Bacillota</taxon>
        <taxon>Bacilli</taxon>
        <taxon>Bacillales</taxon>
        <taxon>Alicyclobacillaceae</taxon>
        <taxon>Effusibacillus</taxon>
    </lineage>
</organism>
<protein>
    <recommendedName>
        <fullName evidence="6 7">Large ribosomal subunit protein bL9</fullName>
    </recommendedName>
</protein>
<dbReference type="InterPro" id="IPR020070">
    <property type="entry name" value="Ribosomal_bL9_N"/>
</dbReference>
<dbReference type="KEGG" id="eff:skT53_25040"/>
<dbReference type="Proteomes" id="UP000593802">
    <property type="component" value="Chromosome"/>
</dbReference>
<dbReference type="Gene3D" id="3.10.430.100">
    <property type="entry name" value="Ribosomal protein L9, C-terminal domain"/>
    <property type="match status" value="1"/>
</dbReference>
<keyword evidence="2 7" id="KW-0699">rRNA-binding</keyword>
<evidence type="ECO:0000256" key="5">
    <source>
        <dbReference type="ARBA" id="ARBA00023274"/>
    </source>
</evidence>
<dbReference type="EMBL" id="AP023366">
    <property type="protein sequence ID" value="BCJ87519.1"/>
    <property type="molecule type" value="Genomic_DNA"/>
</dbReference>
<keyword evidence="5 7" id="KW-0687">Ribonucleoprotein</keyword>
<evidence type="ECO:0000256" key="2">
    <source>
        <dbReference type="ARBA" id="ARBA00022730"/>
    </source>
</evidence>
<evidence type="ECO:0000256" key="8">
    <source>
        <dbReference type="SAM" id="Coils"/>
    </source>
</evidence>
<dbReference type="InterPro" id="IPR036791">
    <property type="entry name" value="Ribosomal_bL9_C_sf"/>
</dbReference>
<dbReference type="HAMAP" id="MF_00503">
    <property type="entry name" value="Ribosomal_bL9"/>
    <property type="match status" value="1"/>
</dbReference>
<dbReference type="InterPro" id="IPR000244">
    <property type="entry name" value="Ribosomal_bL9"/>
</dbReference>
<dbReference type="FunFam" id="3.10.430.100:FF:000002">
    <property type="entry name" value="50S ribosomal protein L9"/>
    <property type="match status" value="1"/>
</dbReference>
<evidence type="ECO:0000313" key="12">
    <source>
        <dbReference type="Proteomes" id="UP000593802"/>
    </source>
</evidence>
<dbReference type="GO" id="GO:0006412">
    <property type="term" value="P:translation"/>
    <property type="evidence" value="ECO:0007669"/>
    <property type="project" value="UniProtKB-UniRule"/>
</dbReference>
<feature type="domain" description="Ribosomal protein L9" evidence="9">
    <location>
        <begin position="1"/>
        <end position="47"/>
    </location>
</feature>
<gene>
    <name evidence="7 11" type="primary">rplI</name>
    <name evidence="11" type="ORF">skT53_25040</name>
</gene>
<evidence type="ECO:0000259" key="10">
    <source>
        <dbReference type="Pfam" id="PF03948"/>
    </source>
</evidence>
<evidence type="ECO:0000259" key="9">
    <source>
        <dbReference type="Pfam" id="PF01281"/>
    </source>
</evidence>
<dbReference type="Gene3D" id="3.40.5.10">
    <property type="entry name" value="Ribosomal protein L9, N-terminal domain"/>
    <property type="match status" value="1"/>
</dbReference>
<dbReference type="PANTHER" id="PTHR21368">
    <property type="entry name" value="50S RIBOSOMAL PROTEIN L9"/>
    <property type="match status" value="1"/>
</dbReference>
<dbReference type="InterPro" id="IPR020594">
    <property type="entry name" value="Ribosomal_bL9_bac/chp"/>
</dbReference>
<name>A0A7I8DEZ1_9BACL</name>
<evidence type="ECO:0000256" key="4">
    <source>
        <dbReference type="ARBA" id="ARBA00022980"/>
    </source>
</evidence>
<dbReference type="InterPro" id="IPR020069">
    <property type="entry name" value="Ribosomal_bL9_C"/>
</dbReference>
<dbReference type="InterPro" id="IPR009027">
    <property type="entry name" value="Ribosomal_bL9/RNase_H1_N"/>
</dbReference>
<comment type="similarity">
    <text evidence="1 7">Belongs to the bacterial ribosomal protein bL9 family.</text>
</comment>
<comment type="function">
    <text evidence="7">Binds to the 23S rRNA.</text>
</comment>
<dbReference type="SUPFAM" id="SSF55658">
    <property type="entry name" value="L9 N-domain-like"/>
    <property type="match status" value="1"/>
</dbReference>
<feature type="domain" description="Large ribosomal subunit protein bL9 C-terminal" evidence="10">
    <location>
        <begin position="63"/>
        <end position="145"/>
    </location>
</feature>
<reference evidence="11 12" key="1">
    <citation type="submission" date="2020-08" db="EMBL/GenBank/DDBJ databases">
        <title>Complete Genome Sequence of Effusibacillus dendaii Strain skT53, Isolated from Farmland soil.</title>
        <authorList>
            <person name="Konishi T."/>
            <person name="Kawasaki H."/>
        </authorList>
    </citation>
    <scope>NUCLEOTIDE SEQUENCE [LARGE SCALE GENOMIC DNA]</scope>
    <source>
        <strain evidence="12">skT53</strain>
    </source>
</reference>
<evidence type="ECO:0000256" key="7">
    <source>
        <dbReference type="HAMAP-Rule" id="MF_00503"/>
    </source>
</evidence>
<dbReference type="Pfam" id="PF01281">
    <property type="entry name" value="Ribosomal_L9_N"/>
    <property type="match status" value="1"/>
</dbReference>
<dbReference type="InterPro" id="IPR036935">
    <property type="entry name" value="Ribosomal_bL9_N_sf"/>
</dbReference>
<dbReference type="RefSeq" id="WP_200757600.1">
    <property type="nucleotide sequence ID" value="NZ_AP023366.1"/>
</dbReference>
<keyword evidence="3 7" id="KW-0694">RNA-binding</keyword>
<dbReference type="AlphaFoldDB" id="A0A7I8DEZ1"/>
<dbReference type="GO" id="GO:1990904">
    <property type="term" value="C:ribonucleoprotein complex"/>
    <property type="evidence" value="ECO:0007669"/>
    <property type="project" value="UniProtKB-KW"/>
</dbReference>
<dbReference type="GO" id="GO:0003735">
    <property type="term" value="F:structural constituent of ribosome"/>
    <property type="evidence" value="ECO:0007669"/>
    <property type="project" value="InterPro"/>
</dbReference>
<keyword evidence="12" id="KW-1185">Reference proteome</keyword>
<evidence type="ECO:0000256" key="3">
    <source>
        <dbReference type="ARBA" id="ARBA00022884"/>
    </source>
</evidence>
<dbReference type="NCBIfam" id="TIGR00158">
    <property type="entry name" value="L9"/>
    <property type="match status" value="1"/>
</dbReference>
<keyword evidence="4 7" id="KW-0689">Ribosomal protein</keyword>
<evidence type="ECO:0000313" key="11">
    <source>
        <dbReference type="EMBL" id="BCJ87519.1"/>
    </source>
</evidence>
<evidence type="ECO:0000256" key="1">
    <source>
        <dbReference type="ARBA" id="ARBA00010605"/>
    </source>
</evidence>
<keyword evidence="8" id="KW-0175">Coiled coil</keyword>
<dbReference type="Pfam" id="PF03948">
    <property type="entry name" value="Ribosomal_L9_C"/>
    <property type="match status" value="1"/>
</dbReference>
<accession>A0A7I8DEZ1</accession>
<dbReference type="SUPFAM" id="SSF55653">
    <property type="entry name" value="Ribosomal protein L9 C-domain"/>
    <property type="match status" value="1"/>
</dbReference>
<sequence length="147" mass="16086">MKVIFLKDVKGQGTKGEIKEVADAYARNVLIRQGLAEEATAGNLKKLDAQIKAMEKRAQEELEEAKRLKAVLENTTVSLKTKAGEGGRVFGSVTAKQIAEALDTMKLKVDKRKIVLDEPIKSLGTTIVPVKLHPEVSAELRVHVQAE</sequence>
<dbReference type="GO" id="GO:0019843">
    <property type="term" value="F:rRNA binding"/>
    <property type="evidence" value="ECO:0007669"/>
    <property type="project" value="UniProtKB-UniRule"/>
</dbReference>
<proteinExistence type="inferred from homology"/>
<dbReference type="GO" id="GO:0005840">
    <property type="term" value="C:ribosome"/>
    <property type="evidence" value="ECO:0007669"/>
    <property type="project" value="UniProtKB-KW"/>
</dbReference>
<feature type="coiled-coil region" evidence="8">
    <location>
        <begin position="37"/>
        <end position="82"/>
    </location>
</feature>